<dbReference type="SUPFAM" id="SSF53098">
    <property type="entry name" value="Ribonuclease H-like"/>
    <property type="match status" value="1"/>
</dbReference>
<dbReference type="Proteomes" id="UP000235220">
    <property type="component" value="Chromosome 2"/>
</dbReference>
<proteinExistence type="predicted"/>
<organism evidence="1 2">
    <name type="scientific">Juglans regia</name>
    <name type="common">English walnut</name>
    <dbReference type="NCBI Taxonomy" id="51240"/>
    <lineage>
        <taxon>Eukaryota</taxon>
        <taxon>Viridiplantae</taxon>
        <taxon>Streptophyta</taxon>
        <taxon>Embryophyta</taxon>
        <taxon>Tracheophyta</taxon>
        <taxon>Spermatophyta</taxon>
        <taxon>Magnoliopsida</taxon>
        <taxon>eudicotyledons</taxon>
        <taxon>Gunneridae</taxon>
        <taxon>Pentapetalae</taxon>
        <taxon>rosids</taxon>
        <taxon>fabids</taxon>
        <taxon>Fagales</taxon>
        <taxon>Juglandaceae</taxon>
        <taxon>Juglans</taxon>
    </lineage>
</organism>
<evidence type="ECO:0000313" key="1">
    <source>
        <dbReference type="Proteomes" id="UP000235220"/>
    </source>
</evidence>
<dbReference type="Gene3D" id="3.30.420.10">
    <property type="entry name" value="Ribonuclease H-like superfamily/Ribonuclease H"/>
    <property type="match status" value="2"/>
</dbReference>
<sequence>MYQDAKHDVSMCGRRQRVDNIWKKNEMPLTNILEVILFDLWGIDFMGPLSSSFNNQYNLVAVDYVSKWIEATTTQTNDSRVVSLAYHPQTNGQVELANRELKQILEKVVSRSRKDWANKLDDTLWAYRKAFKTPLGMSPYRLVFRKSCHLPGELERRAYLANKELNMDLKAAGEKRLLQLIEMEEFKLDAYDNAQIYKEKTKHWHEKHLQIENFEIGHQMLLFNSSFSLGGLAHSQ</sequence>
<dbReference type="GeneID" id="108983565"/>
<dbReference type="InterPro" id="IPR036397">
    <property type="entry name" value="RNaseH_sf"/>
</dbReference>
<keyword evidence="1" id="KW-1185">Reference proteome</keyword>
<dbReference type="PANTHER" id="PTHR47266">
    <property type="entry name" value="ENDONUCLEASE-RELATED"/>
    <property type="match status" value="1"/>
</dbReference>
<dbReference type="KEGG" id="jre:108983565"/>
<protein>
    <submittedName>
        <fullName evidence="2">Uncharacterized protein LOC108983565</fullName>
    </submittedName>
</protein>
<accession>A0A2I4DUG4</accession>
<dbReference type="GO" id="GO:0003676">
    <property type="term" value="F:nucleic acid binding"/>
    <property type="evidence" value="ECO:0007669"/>
    <property type="project" value="InterPro"/>
</dbReference>
<dbReference type="Gramene" id="Jr02_07480_p1">
    <property type="protein sequence ID" value="cds.Jr02_07480_p1"/>
    <property type="gene ID" value="Jr02_07480"/>
</dbReference>
<dbReference type="AlphaFoldDB" id="A0A2I4DUG4"/>
<reference evidence="2" key="1">
    <citation type="submission" date="2025-08" db="UniProtKB">
        <authorList>
            <consortium name="RefSeq"/>
        </authorList>
    </citation>
    <scope>IDENTIFICATION</scope>
    <source>
        <tissue evidence="2">Leaves</tissue>
    </source>
</reference>
<gene>
    <name evidence="2" type="primary">LOC108983565</name>
</gene>
<name>A0A2I4DUG4_JUGRE</name>
<dbReference type="OrthoDB" id="1723222at2759"/>
<dbReference type="RefSeq" id="XP_018810788.1">
    <property type="nucleotide sequence ID" value="XM_018955243.1"/>
</dbReference>
<evidence type="ECO:0000313" key="2">
    <source>
        <dbReference type="RefSeq" id="XP_018810788.1"/>
    </source>
</evidence>
<dbReference type="InterPro" id="IPR012337">
    <property type="entry name" value="RNaseH-like_sf"/>
</dbReference>
<dbReference type="InterPro" id="IPR052160">
    <property type="entry name" value="Gypsy_RT_Integrase-like"/>
</dbReference>